<dbReference type="EMBL" id="SSTD01003134">
    <property type="protein sequence ID" value="TYK27043.1"/>
    <property type="molecule type" value="Genomic_DNA"/>
</dbReference>
<gene>
    <name evidence="2" type="ORF">E5676_scaffold95G00260</name>
    <name evidence="1" type="ORF">E6C27_scaffold67G00990</name>
</gene>
<dbReference type="GO" id="GO:0004601">
    <property type="term" value="F:peroxidase activity"/>
    <property type="evidence" value="ECO:0007669"/>
    <property type="project" value="UniProtKB-KW"/>
</dbReference>
<dbReference type="Gene3D" id="3.30.420.10">
    <property type="entry name" value="Ribonuclease H-like superfamily/Ribonuclease H"/>
    <property type="match status" value="1"/>
</dbReference>
<dbReference type="EMBL" id="SSTE01016227">
    <property type="protein sequence ID" value="KAA0041753.1"/>
    <property type="molecule type" value="Genomic_DNA"/>
</dbReference>
<evidence type="ECO:0000313" key="4">
    <source>
        <dbReference type="Proteomes" id="UP000321947"/>
    </source>
</evidence>
<evidence type="ECO:0000313" key="1">
    <source>
        <dbReference type="EMBL" id="KAA0041753.1"/>
    </source>
</evidence>
<dbReference type="AlphaFoldDB" id="A0A5D3DTS9"/>
<dbReference type="STRING" id="1194695.A0A5D3DTS9"/>
<sequence length="281" mass="31785">MICGSRVQDSGILTINTNETKGLRGQPCNFSTAPWLGVRDVVPKVASSVAICCQSLSSCWIPNLGMLTRGAENGAARREQYRPWMKKRVAQKGWSALFEQDGLARGALAVVWTTKKATKLCFPALSEGGKTIHPIGLLMPLEIPNAIWIDISMDFIEGLPKSSRWEDDFGGGRQNELHGYPRSIVSDLDKFFLSHLWNEMFKLVGNKLHRSSSYHLQSDGQTEVVNKSMEAYLRCFCEEKPKEWSSWLHWVEYWYSTMYLVRSVSLLFKLFMGGYPTSDSI</sequence>
<name>A0A5D3DTS9_CUCMM</name>
<dbReference type="GO" id="GO:0003676">
    <property type="term" value="F:nucleic acid binding"/>
    <property type="evidence" value="ECO:0007669"/>
    <property type="project" value="InterPro"/>
</dbReference>
<dbReference type="PANTHER" id="PTHR35046">
    <property type="entry name" value="ZINC KNUCKLE (CCHC-TYPE) FAMILY PROTEIN"/>
    <property type="match status" value="1"/>
</dbReference>
<dbReference type="PANTHER" id="PTHR35046:SF18">
    <property type="entry name" value="RNA-DIRECTED DNA POLYMERASE"/>
    <property type="match status" value="1"/>
</dbReference>
<proteinExistence type="predicted"/>
<evidence type="ECO:0000313" key="2">
    <source>
        <dbReference type="EMBL" id="TYK27043.1"/>
    </source>
</evidence>
<organism evidence="2 4">
    <name type="scientific">Cucumis melo var. makuwa</name>
    <name type="common">Oriental melon</name>
    <dbReference type="NCBI Taxonomy" id="1194695"/>
    <lineage>
        <taxon>Eukaryota</taxon>
        <taxon>Viridiplantae</taxon>
        <taxon>Streptophyta</taxon>
        <taxon>Embryophyta</taxon>
        <taxon>Tracheophyta</taxon>
        <taxon>Spermatophyta</taxon>
        <taxon>Magnoliopsida</taxon>
        <taxon>eudicotyledons</taxon>
        <taxon>Gunneridae</taxon>
        <taxon>Pentapetalae</taxon>
        <taxon>rosids</taxon>
        <taxon>fabids</taxon>
        <taxon>Cucurbitales</taxon>
        <taxon>Cucurbitaceae</taxon>
        <taxon>Benincaseae</taxon>
        <taxon>Cucumis</taxon>
    </lineage>
</organism>
<evidence type="ECO:0000313" key="3">
    <source>
        <dbReference type="Proteomes" id="UP000321393"/>
    </source>
</evidence>
<dbReference type="Proteomes" id="UP000321393">
    <property type="component" value="Unassembled WGS sequence"/>
</dbReference>
<keyword evidence="2" id="KW-0560">Oxidoreductase</keyword>
<comment type="caution">
    <text evidence="2">The sequence shown here is derived from an EMBL/GenBank/DDBJ whole genome shotgun (WGS) entry which is preliminary data.</text>
</comment>
<keyword evidence="2" id="KW-0575">Peroxidase</keyword>
<dbReference type="InterPro" id="IPR036397">
    <property type="entry name" value="RNaseH_sf"/>
</dbReference>
<accession>A0A5D3DTS9</accession>
<dbReference type="InterPro" id="IPR012337">
    <property type="entry name" value="RNaseH-like_sf"/>
</dbReference>
<protein>
    <submittedName>
        <fullName evidence="2">Peroxidase 64</fullName>
    </submittedName>
</protein>
<reference evidence="3 4" key="1">
    <citation type="submission" date="2019-08" db="EMBL/GenBank/DDBJ databases">
        <title>Draft genome sequences of two oriental melons (Cucumis melo L. var makuwa).</title>
        <authorList>
            <person name="Kwon S.-Y."/>
        </authorList>
    </citation>
    <scope>NUCLEOTIDE SEQUENCE [LARGE SCALE GENOMIC DNA]</scope>
    <source>
        <strain evidence="4">cv. Chang Bougi</strain>
        <strain evidence="3">cv. SW 3</strain>
        <tissue evidence="2">Leaf</tissue>
    </source>
</reference>
<dbReference type="SUPFAM" id="SSF53098">
    <property type="entry name" value="Ribonuclease H-like"/>
    <property type="match status" value="1"/>
</dbReference>
<dbReference type="Proteomes" id="UP000321947">
    <property type="component" value="Unassembled WGS sequence"/>
</dbReference>